<feature type="region of interest" description="Disordered" evidence="1">
    <location>
        <begin position="344"/>
        <end position="364"/>
    </location>
</feature>
<proteinExistence type="predicted"/>
<dbReference type="AlphaFoldDB" id="A0A2A2L614"/>
<organism evidence="2 3">
    <name type="scientific">Diploscapter pachys</name>
    <dbReference type="NCBI Taxonomy" id="2018661"/>
    <lineage>
        <taxon>Eukaryota</taxon>
        <taxon>Metazoa</taxon>
        <taxon>Ecdysozoa</taxon>
        <taxon>Nematoda</taxon>
        <taxon>Chromadorea</taxon>
        <taxon>Rhabditida</taxon>
        <taxon>Rhabditina</taxon>
        <taxon>Rhabditomorpha</taxon>
        <taxon>Rhabditoidea</taxon>
        <taxon>Rhabditidae</taxon>
        <taxon>Diploscapter</taxon>
    </lineage>
</organism>
<protein>
    <submittedName>
        <fullName evidence="2">Uncharacterized protein</fullName>
    </submittedName>
</protein>
<reference evidence="2 3" key="1">
    <citation type="journal article" date="2017" name="Curr. Biol.">
        <title>Genome architecture and evolution of a unichromosomal asexual nematode.</title>
        <authorList>
            <person name="Fradin H."/>
            <person name="Zegar C."/>
            <person name="Gutwein M."/>
            <person name="Lucas J."/>
            <person name="Kovtun M."/>
            <person name="Corcoran D."/>
            <person name="Baugh L.R."/>
            <person name="Kiontke K."/>
            <person name="Gunsalus K."/>
            <person name="Fitch D.H."/>
            <person name="Piano F."/>
        </authorList>
    </citation>
    <scope>NUCLEOTIDE SEQUENCE [LARGE SCALE GENOMIC DNA]</scope>
    <source>
        <strain evidence="2">PF1309</strain>
    </source>
</reference>
<dbReference type="EMBL" id="LIAE01007151">
    <property type="protein sequence ID" value="PAV81610.1"/>
    <property type="molecule type" value="Genomic_DNA"/>
</dbReference>
<evidence type="ECO:0000313" key="2">
    <source>
        <dbReference type="EMBL" id="PAV81610.1"/>
    </source>
</evidence>
<dbReference type="Proteomes" id="UP000218231">
    <property type="component" value="Unassembled WGS sequence"/>
</dbReference>
<gene>
    <name evidence="2" type="ORF">WR25_03095</name>
</gene>
<comment type="caution">
    <text evidence="2">The sequence shown here is derived from an EMBL/GenBank/DDBJ whole genome shotgun (WGS) entry which is preliminary data.</text>
</comment>
<accession>A0A2A2L614</accession>
<evidence type="ECO:0000313" key="3">
    <source>
        <dbReference type="Proteomes" id="UP000218231"/>
    </source>
</evidence>
<sequence>MGKEILSRRIAALSMGIAAFASHRANVAARELTLQLPFAVLESCQIWKVIPKKKLLCHFPLSSSTAPRRVDSTREDCSWLRTTAFKNRQATQIQQKMIFFKKKSALDDVSADDDNQLPLQLQLVASPELARLSNPPTPILPGTPGSIGSFGSADRLRSPMFVENFLKSPSNSSYSSAASASLSGKLPGIEEELEMNESSIIQTHETMLHSPGTPERTMAVGGDPMRTPVKLFESLAEFGRRPIDWDTDSEDDMHNEYIPPEGVTFGASPPLVKKARRSDISHSSDDSDSSLQSPVQRYARPVLSPPNAPLRVRRKRPQNKEFHLKPVRLIDLIEAELHDERMDRLSSAMSSATTDEQRDSAQNANASRSFTLFSPISGIYQAGRRILVRRFGRPNS</sequence>
<name>A0A2A2L614_9BILA</name>
<keyword evidence="3" id="KW-1185">Reference proteome</keyword>
<evidence type="ECO:0000256" key="1">
    <source>
        <dbReference type="SAM" id="MobiDB-lite"/>
    </source>
</evidence>
<feature type="compositionally biased region" description="Polar residues" evidence="1">
    <location>
        <begin position="347"/>
        <end position="364"/>
    </location>
</feature>
<feature type="region of interest" description="Disordered" evidence="1">
    <location>
        <begin position="242"/>
        <end position="316"/>
    </location>
</feature>